<feature type="compositionally biased region" description="Basic residues" evidence="1">
    <location>
        <begin position="64"/>
        <end position="75"/>
    </location>
</feature>
<protein>
    <submittedName>
        <fullName evidence="2">Uncharacterized protein</fullName>
    </submittedName>
</protein>
<accession>A0A0E9WXK3</accession>
<organism evidence="2">
    <name type="scientific">Anguilla anguilla</name>
    <name type="common">European freshwater eel</name>
    <name type="synonym">Muraena anguilla</name>
    <dbReference type="NCBI Taxonomy" id="7936"/>
    <lineage>
        <taxon>Eukaryota</taxon>
        <taxon>Metazoa</taxon>
        <taxon>Chordata</taxon>
        <taxon>Craniata</taxon>
        <taxon>Vertebrata</taxon>
        <taxon>Euteleostomi</taxon>
        <taxon>Actinopterygii</taxon>
        <taxon>Neopterygii</taxon>
        <taxon>Teleostei</taxon>
        <taxon>Anguilliformes</taxon>
        <taxon>Anguillidae</taxon>
        <taxon>Anguilla</taxon>
    </lineage>
</organism>
<proteinExistence type="predicted"/>
<evidence type="ECO:0000313" key="2">
    <source>
        <dbReference type="EMBL" id="JAH94896.1"/>
    </source>
</evidence>
<feature type="region of interest" description="Disordered" evidence="1">
    <location>
        <begin position="47"/>
        <end position="75"/>
    </location>
</feature>
<reference evidence="2" key="1">
    <citation type="submission" date="2014-11" db="EMBL/GenBank/DDBJ databases">
        <authorList>
            <person name="Amaro Gonzalez C."/>
        </authorList>
    </citation>
    <scope>NUCLEOTIDE SEQUENCE</scope>
</reference>
<name>A0A0E9WXK3_ANGAN</name>
<dbReference type="EMBL" id="GBXM01013681">
    <property type="protein sequence ID" value="JAH94896.1"/>
    <property type="molecule type" value="Transcribed_RNA"/>
</dbReference>
<dbReference type="AlphaFoldDB" id="A0A0E9WXK3"/>
<sequence>MPEQILAHTERVCHVCASWFFFFPLLNNPCFLNEQASLSCGTHPVHAPISLKGKDKKNSESVHSTKKRTLKTRRF</sequence>
<reference evidence="2" key="2">
    <citation type="journal article" date="2015" name="Fish Shellfish Immunol.">
        <title>Early steps in the European eel (Anguilla anguilla)-Vibrio vulnificus interaction in the gills: Role of the RtxA13 toxin.</title>
        <authorList>
            <person name="Callol A."/>
            <person name="Pajuelo D."/>
            <person name="Ebbesson L."/>
            <person name="Teles M."/>
            <person name="MacKenzie S."/>
            <person name="Amaro C."/>
        </authorList>
    </citation>
    <scope>NUCLEOTIDE SEQUENCE</scope>
</reference>
<evidence type="ECO:0000256" key="1">
    <source>
        <dbReference type="SAM" id="MobiDB-lite"/>
    </source>
</evidence>